<reference evidence="11 12" key="1">
    <citation type="submission" date="2023-12" db="EMBL/GenBank/DDBJ databases">
        <title>A high-quality genome assembly for Dillenia turbinata (Dilleniales).</title>
        <authorList>
            <person name="Chanderbali A."/>
        </authorList>
    </citation>
    <scope>NUCLEOTIDE SEQUENCE [LARGE SCALE GENOMIC DNA]</scope>
    <source>
        <strain evidence="11">LSX21</strain>
        <tissue evidence="11">Leaf</tissue>
    </source>
</reference>
<dbReference type="EMBL" id="JBAMMX010000018">
    <property type="protein sequence ID" value="KAK6922883.1"/>
    <property type="molecule type" value="Genomic_DNA"/>
</dbReference>
<proteinExistence type="inferred from homology"/>
<evidence type="ECO:0000256" key="4">
    <source>
        <dbReference type="ARBA" id="ARBA00022729"/>
    </source>
</evidence>
<evidence type="ECO:0000256" key="7">
    <source>
        <dbReference type="ARBA" id="ARBA00034457"/>
    </source>
</evidence>
<evidence type="ECO:0000256" key="1">
    <source>
        <dbReference type="ARBA" id="ARBA00004541"/>
    </source>
</evidence>
<evidence type="ECO:0000256" key="8">
    <source>
        <dbReference type="ARBA" id="ARBA00034484"/>
    </source>
</evidence>
<keyword evidence="6" id="KW-0968">Cytoplasmic vesicle</keyword>
<comment type="subcellular location">
    <subcellularLocation>
        <location evidence="1">Cytoplasmic vesicle</location>
    </subcellularLocation>
    <subcellularLocation>
        <location evidence="2">Secreted</location>
    </subcellularLocation>
</comment>
<name>A0AAN8UTD4_9MAGN</name>
<dbReference type="GO" id="GO:0031410">
    <property type="term" value="C:cytoplasmic vesicle"/>
    <property type="evidence" value="ECO:0007669"/>
    <property type="project" value="UniProtKB-SubCell"/>
</dbReference>
<accession>A0AAN8UTD4</accession>
<dbReference type="Pfam" id="PF05617">
    <property type="entry name" value="Prolamin_like"/>
    <property type="match status" value="1"/>
</dbReference>
<dbReference type="GO" id="GO:0005576">
    <property type="term" value="C:extracellular region"/>
    <property type="evidence" value="ECO:0007669"/>
    <property type="project" value="UniProtKB-SubCell"/>
</dbReference>
<feature type="signal peptide" evidence="9">
    <location>
        <begin position="1"/>
        <end position="18"/>
    </location>
</feature>
<keyword evidence="4 9" id="KW-0732">Signal</keyword>
<protein>
    <submittedName>
        <fullName evidence="11">Prolamin-like domain</fullName>
    </submittedName>
</protein>
<dbReference type="PANTHER" id="PTHR35293">
    <property type="entry name" value="EGG CELL-SECRETED PROTEIN 1.5"/>
    <property type="match status" value="1"/>
</dbReference>
<feature type="domain" description="Prolamin-like" evidence="10">
    <location>
        <begin position="38"/>
        <end position="102"/>
    </location>
</feature>
<dbReference type="PANTHER" id="PTHR35293:SF1">
    <property type="entry name" value="EGG CELL-SECRETED PROTEIN 1.5"/>
    <property type="match status" value="1"/>
</dbReference>
<dbReference type="InterPro" id="IPR044711">
    <property type="entry name" value="EC11-15"/>
</dbReference>
<dbReference type="GO" id="GO:0080155">
    <property type="term" value="P:regulation of double fertilization forming a zygote and endosperm"/>
    <property type="evidence" value="ECO:0007669"/>
    <property type="project" value="UniProtKB-ARBA"/>
</dbReference>
<comment type="function">
    <text evidence="7">Involved in the regulation of gamete interactions during the double fertilization and to prevent multiple-pollen tube attraction; mediates the redistribution of the gamete fusogen HAP2/GCS1 to the cell surface after secretion upon sperm arrival.</text>
</comment>
<evidence type="ECO:0000256" key="6">
    <source>
        <dbReference type="ARBA" id="ARBA00023329"/>
    </source>
</evidence>
<dbReference type="InterPro" id="IPR008502">
    <property type="entry name" value="Prolamin-like"/>
</dbReference>
<keyword evidence="12" id="KW-1185">Reference proteome</keyword>
<comment type="caution">
    <text evidence="11">The sequence shown here is derived from an EMBL/GenBank/DDBJ whole genome shotgun (WGS) entry which is preliminary data.</text>
</comment>
<dbReference type="GO" id="GO:2000008">
    <property type="term" value="P:regulation of protein localization to cell surface"/>
    <property type="evidence" value="ECO:0007669"/>
    <property type="project" value="UniProtKB-ARBA"/>
</dbReference>
<evidence type="ECO:0000256" key="9">
    <source>
        <dbReference type="SAM" id="SignalP"/>
    </source>
</evidence>
<keyword evidence="3" id="KW-0964">Secreted</keyword>
<evidence type="ECO:0000313" key="12">
    <source>
        <dbReference type="Proteomes" id="UP001370490"/>
    </source>
</evidence>
<evidence type="ECO:0000256" key="2">
    <source>
        <dbReference type="ARBA" id="ARBA00004613"/>
    </source>
</evidence>
<organism evidence="11 12">
    <name type="scientific">Dillenia turbinata</name>
    <dbReference type="NCBI Taxonomy" id="194707"/>
    <lineage>
        <taxon>Eukaryota</taxon>
        <taxon>Viridiplantae</taxon>
        <taxon>Streptophyta</taxon>
        <taxon>Embryophyta</taxon>
        <taxon>Tracheophyta</taxon>
        <taxon>Spermatophyta</taxon>
        <taxon>Magnoliopsida</taxon>
        <taxon>eudicotyledons</taxon>
        <taxon>Gunneridae</taxon>
        <taxon>Pentapetalae</taxon>
        <taxon>Dilleniales</taxon>
        <taxon>Dilleniaceae</taxon>
        <taxon>Dillenia</taxon>
    </lineage>
</organism>
<evidence type="ECO:0000259" key="10">
    <source>
        <dbReference type="Pfam" id="PF05617"/>
    </source>
</evidence>
<dbReference type="Proteomes" id="UP001370490">
    <property type="component" value="Unassembled WGS sequence"/>
</dbReference>
<evidence type="ECO:0000256" key="5">
    <source>
        <dbReference type="ARBA" id="ARBA00023279"/>
    </source>
</evidence>
<evidence type="ECO:0000256" key="3">
    <source>
        <dbReference type="ARBA" id="ARBA00022525"/>
    </source>
</evidence>
<sequence>MRLFLTLLTWTMASMVMARPMLPESTLAARLNLEGESKCWDSLFKLQSCAGEVILFFLNGEIYLGHECCCAIQIIEHECWPAMLTSLGFTAQEGSILRGYCDATEEVTTTTTTTTENPSP</sequence>
<evidence type="ECO:0000313" key="11">
    <source>
        <dbReference type="EMBL" id="KAK6922883.1"/>
    </source>
</evidence>
<gene>
    <name evidence="11" type="ORF">RJ641_011187</name>
</gene>
<comment type="similarity">
    <text evidence="8">Belongs to the plant egg cell-secreted peptide family.</text>
</comment>
<feature type="chain" id="PRO_5043005978" evidence="9">
    <location>
        <begin position="19"/>
        <end position="120"/>
    </location>
</feature>
<dbReference type="AlphaFoldDB" id="A0AAN8UTD4"/>
<dbReference type="GO" id="GO:0009567">
    <property type="term" value="P:double fertilization forming a zygote and endosperm"/>
    <property type="evidence" value="ECO:0007669"/>
    <property type="project" value="InterPro"/>
</dbReference>
<keyword evidence="5" id="KW-0278">Fertilization</keyword>